<dbReference type="EMBL" id="GBRH01263577">
    <property type="protein sequence ID" value="JAD34318.1"/>
    <property type="molecule type" value="Transcribed_RNA"/>
</dbReference>
<sequence>MPRVAHFYRGSSPTSNQSTDNFLLLTSQPFPRPERYHLERERCCSKM</sequence>
<feature type="region of interest" description="Disordered" evidence="1">
    <location>
        <begin position="1"/>
        <end position="21"/>
    </location>
</feature>
<protein>
    <submittedName>
        <fullName evidence="2">Uncharacterized protein</fullName>
    </submittedName>
</protein>
<dbReference type="AlphaFoldDB" id="A0A0A8Z9F4"/>
<reference evidence="2" key="1">
    <citation type="submission" date="2014-09" db="EMBL/GenBank/DDBJ databases">
        <authorList>
            <person name="Magalhaes I.L.F."/>
            <person name="Oliveira U."/>
            <person name="Santos F.R."/>
            <person name="Vidigal T.H.D.A."/>
            <person name="Brescovit A.D."/>
            <person name="Santos A.J."/>
        </authorList>
    </citation>
    <scope>NUCLEOTIDE SEQUENCE</scope>
    <source>
        <tissue evidence="2">Shoot tissue taken approximately 20 cm above the soil surface</tissue>
    </source>
</reference>
<evidence type="ECO:0000313" key="2">
    <source>
        <dbReference type="EMBL" id="JAD34318.1"/>
    </source>
</evidence>
<accession>A0A0A8Z9F4</accession>
<feature type="compositionally biased region" description="Polar residues" evidence="1">
    <location>
        <begin position="11"/>
        <end position="21"/>
    </location>
</feature>
<name>A0A0A8Z9F4_ARUDO</name>
<evidence type="ECO:0000256" key="1">
    <source>
        <dbReference type="SAM" id="MobiDB-lite"/>
    </source>
</evidence>
<reference evidence="2" key="2">
    <citation type="journal article" date="2015" name="Data Brief">
        <title>Shoot transcriptome of the giant reed, Arundo donax.</title>
        <authorList>
            <person name="Barrero R.A."/>
            <person name="Guerrero F.D."/>
            <person name="Moolhuijzen P."/>
            <person name="Goolsby J.A."/>
            <person name="Tidwell J."/>
            <person name="Bellgard S.E."/>
            <person name="Bellgard M.I."/>
        </authorList>
    </citation>
    <scope>NUCLEOTIDE SEQUENCE</scope>
    <source>
        <tissue evidence="2">Shoot tissue taken approximately 20 cm above the soil surface</tissue>
    </source>
</reference>
<organism evidence="2">
    <name type="scientific">Arundo donax</name>
    <name type="common">Giant reed</name>
    <name type="synonym">Donax arundinaceus</name>
    <dbReference type="NCBI Taxonomy" id="35708"/>
    <lineage>
        <taxon>Eukaryota</taxon>
        <taxon>Viridiplantae</taxon>
        <taxon>Streptophyta</taxon>
        <taxon>Embryophyta</taxon>
        <taxon>Tracheophyta</taxon>
        <taxon>Spermatophyta</taxon>
        <taxon>Magnoliopsida</taxon>
        <taxon>Liliopsida</taxon>
        <taxon>Poales</taxon>
        <taxon>Poaceae</taxon>
        <taxon>PACMAD clade</taxon>
        <taxon>Arundinoideae</taxon>
        <taxon>Arundineae</taxon>
        <taxon>Arundo</taxon>
    </lineage>
</organism>
<proteinExistence type="predicted"/>